<sequence>MPAIKIHDIGRLNRERLGDPYLSSEDERFETIRTIIAETPSLMAILTSIRDLELPDSWLVSGGIYQTVWNALTDRPASHGIKDYDIIYFDGSDLSFEAEDIVIRQVEAKLPSLAGQLETRNQARVHLWYEKRFGQPYAPLSCSMEALTNYAAKTHAVAARLRHDGKLDIHAPFGLSNIFAMRIVPNYTLDNSKTHAEKGKRMQANWQELNVMSWQRP</sequence>
<gene>
    <name evidence="1" type="ORF">V6575_19405</name>
</gene>
<protein>
    <submittedName>
        <fullName evidence="1">Nucleotidyltransferase family protein</fullName>
    </submittedName>
</protein>
<name>A0ABU8TRU3_9HYPH</name>
<dbReference type="Pfam" id="PF06042">
    <property type="entry name" value="NTP_transf_6"/>
    <property type="match status" value="1"/>
</dbReference>
<evidence type="ECO:0000313" key="2">
    <source>
        <dbReference type="Proteomes" id="UP001385499"/>
    </source>
</evidence>
<dbReference type="PANTHER" id="PTHR39166">
    <property type="entry name" value="BLL1166 PROTEIN"/>
    <property type="match status" value="1"/>
</dbReference>
<proteinExistence type="predicted"/>
<organism evidence="1 2">
    <name type="scientific">Roseibium algae</name>
    <dbReference type="NCBI Taxonomy" id="3123038"/>
    <lineage>
        <taxon>Bacteria</taxon>
        <taxon>Pseudomonadati</taxon>
        <taxon>Pseudomonadota</taxon>
        <taxon>Alphaproteobacteria</taxon>
        <taxon>Hyphomicrobiales</taxon>
        <taxon>Stappiaceae</taxon>
        <taxon>Roseibium</taxon>
    </lineage>
</organism>
<accession>A0ABU8TRU3</accession>
<dbReference type="Proteomes" id="UP001385499">
    <property type="component" value="Unassembled WGS sequence"/>
</dbReference>
<reference evidence="1 2" key="1">
    <citation type="submission" date="2024-02" db="EMBL/GenBank/DDBJ databases">
        <title>Roseibium algae sp. nov., isolated from marine alga (Grateloupia sp.), showing potential in myo-inositol conversion.</title>
        <authorList>
            <person name="Wang Y."/>
        </authorList>
    </citation>
    <scope>NUCLEOTIDE SEQUENCE [LARGE SCALE GENOMIC DNA]</scope>
    <source>
        <strain evidence="1 2">H3510</strain>
    </source>
</reference>
<dbReference type="PANTHER" id="PTHR39166:SF1">
    <property type="entry name" value="BLL1166 PROTEIN"/>
    <property type="match status" value="1"/>
</dbReference>
<dbReference type="EMBL" id="JBAKIA010000016">
    <property type="protein sequence ID" value="MEJ8476265.1"/>
    <property type="molecule type" value="Genomic_DNA"/>
</dbReference>
<evidence type="ECO:0000313" key="1">
    <source>
        <dbReference type="EMBL" id="MEJ8476265.1"/>
    </source>
</evidence>
<dbReference type="RefSeq" id="WP_340276690.1">
    <property type="nucleotide sequence ID" value="NZ_JBAKIA010000016.1"/>
</dbReference>
<dbReference type="InterPro" id="IPR009267">
    <property type="entry name" value="NTP_transf_6"/>
</dbReference>
<keyword evidence="2" id="KW-1185">Reference proteome</keyword>
<comment type="caution">
    <text evidence="1">The sequence shown here is derived from an EMBL/GenBank/DDBJ whole genome shotgun (WGS) entry which is preliminary data.</text>
</comment>